<organism evidence="9 10">
    <name type="scientific">Sitophilus oryzae</name>
    <name type="common">Rice weevil</name>
    <name type="synonym">Curculio oryzae</name>
    <dbReference type="NCBI Taxonomy" id="7048"/>
    <lineage>
        <taxon>Eukaryota</taxon>
        <taxon>Metazoa</taxon>
        <taxon>Ecdysozoa</taxon>
        <taxon>Arthropoda</taxon>
        <taxon>Hexapoda</taxon>
        <taxon>Insecta</taxon>
        <taxon>Pterygota</taxon>
        <taxon>Neoptera</taxon>
        <taxon>Endopterygota</taxon>
        <taxon>Coleoptera</taxon>
        <taxon>Polyphaga</taxon>
        <taxon>Cucujiformia</taxon>
        <taxon>Curculionidae</taxon>
        <taxon>Dryophthorinae</taxon>
        <taxon>Sitophilus</taxon>
    </lineage>
</organism>
<dbReference type="GO" id="GO:0070765">
    <property type="term" value="C:gamma-secretase complex"/>
    <property type="evidence" value="ECO:0007669"/>
    <property type="project" value="TreeGrafter"/>
</dbReference>
<keyword evidence="6 8" id="KW-1133">Transmembrane helix</keyword>
<feature type="transmembrane region" description="Helical" evidence="8">
    <location>
        <begin position="56"/>
        <end position="77"/>
    </location>
</feature>
<feature type="transmembrane region" description="Helical" evidence="8">
    <location>
        <begin position="17"/>
        <end position="36"/>
    </location>
</feature>
<keyword evidence="5" id="KW-0914">Notch signaling pathway</keyword>
<dbReference type="FunCoup" id="A0A6J2XVC3">
    <property type="interactions" value="597"/>
</dbReference>
<evidence type="ECO:0000313" key="9">
    <source>
        <dbReference type="Proteomes" id="UP000504635"/>
    </source>
</evidence>
<dbReference type="InParanoid" id="A0A6J2XVC3"/>
<dbReference type="PANTHER" id="PTHR16318:SF0">
    <property type="entry name" value="GAMMA-SECRETASE SUBUNIT PEN-2"/>
    <property type="match status" value="1"/>
</dbReference>
<dbReference type="KEGG" id="soy:115881593"/>
<reference evidence="10" key="1">
    <citation type="submission" date="2025-08" db="UniProtKB">
        <authorList>
            <consortium name="RefSeq"/>
        </authorList>
    </citation>
    <scope>IDENTIFICATION</scope>
    <source>
        <tissue evidence="10">Gonads</tissue>
    </source>
</reference>
<dbReference type="GO" id="GO:0007219">
    <property type="term" value="P:Notch signaling pathway"/>
    <property type="evidence" value="ECO:0007669"/>
    <property type="project" value="UniProtKB-KW"/>
</dbReference>
<proteinExistence type="inferred from homology"/>
<keyword evidence="7 8" id="KW-0472">Membrane</keyword>
<evidence type="ECO:0000256" key="8">
    <source>
        <dbReference type="SAM" id="Phobius"/>
    </source>
</evidence>
<dbReference type="AlphaFoldDB" id="A0A6J2XVC3"/>
<accession>A0A6J2XVC3</accession>
<keyword evidence="4 8" id="KW-0812">Transmembrane</keyword>
<evidence type="ECO:0000256" key="2">
    <source>
        <dbReference type="ARBA" id="ARBA00009607"/>
    </source>
</evidence>
<dbReference type="Proteomes" id="UP000504635">
    <property type="component" value="Unplaced"/>
</dbReference>
<dbReference type="OrthoDB" id="524898at2759"/>
<dbReference type="PANTHER" id="PTHR16318">
    <property type="entry name" value="GAMMA-SECRETASE SUBUNIT PEN-2"/>
    <property type="match status" value="1"/>
</dbReference>
<keyword evidence="9" id="KW-1185">Reference proteome</keyword>
<sequence length="101" mass="11770">MDLSKMPNERKLYLSKWYFISGLAFLPFIWAVNAVWFFNEAFRKPEYAEQKQIRKYVICSAVGALLWLIGLVTWVTIFQINRASWGEFADSISFIIPLGTP</sequence>
<dbReference type="RefSeq" id="XP_030754996.1">
    <property type="nucleotide sequence ID" value="XM_030899136.1"/>
</dbReference>
<dbReference type="GeneID" id="115881593"/>
<evidence type="ECO:0000256" key="6">
    <source>
        <dbReference type="ARBA" id="ARBA00022989"/>
    </source>
</evidence>
<evidence type="ECO:0000256" key="1">
    <source>
        <dbReference type="ARBA" id="ARBA00004141"/>
    </source>
</evidence>
<dbReference type="GO" id="GO:0007220">
    <property type="term" value="P:Notch receptor processing"/>
    <property type="evidence" value="ECO:0007669"/>
    <property type="project" value="TreeGrafter"/>
</dbReference>
<gene>
    <name evidence="10" type="primary">LOC115881593</name>
</gene>
<protein>
    <recommendedName>
        <fullName evidence="3">Gamma-secretase subunit PEN-2</fullName>
    </recommendedName>
</protein>
<evidence type="ECO:0000256" key="7">
    <source>
        <dbReference type="ARBA" id="ARBA00023136"/>
    </source>
</evidence>
<dbReference type="InterPro" id="IPR019379">
    <property type="entry name" value="Gamma_Secretase_Asp_P_PEN2"/>
</dbReference>
<comment type="similarity">
    <text evidence="2">Belongs to the PEN-2 family.</text>
</comment>
<evidence type="ECO:0000256" key="5">
    <source>
        <dbReference type="ARBA" id="ARBA00022976"/>
    </source>
</evidence>
<evidence type="ECO:0000256" key="3">
    <source>
        <dbReference type="ARBA" id="ARBA00018306"/>
    </source>
</evidence>
<comment type="subcellular location">
    <subcellularLocation>
        <location evidence="1">Membrane</location>
        <topology evidence="1">Multi-pass membrane protein</topology>
    </subcellularLocation>
</comment>
<evidence type="ECO:0000313" key="10">
    <source>
        <dbReference type="RefSeq" id="XP_030754996.1"/>
    </source>
</evidence>
<dbReference type="Pfam" id="PF10251">
    <property type="entry name" value="PEN-2"/>
    <property type="match status" value="1"/>
</dbReference>
<name>A0A6J2XVC3_SITOR</name>
<evidence type="ECO:0000256" key="4">
    <source>
        <dbReference type="ARBA" id="ARBA00022692"/>
    </source>
</evidence>